<dbReference type="InterPro" id="IPR009017">
    <property type="entry name" value="GFP"/>
</dbReference>
<organism evidence="1 2">
    <name type="scientific">Micromonospora craniellae</name>
    <dbReference type="NCBI Taxonomy" id="2294034"/>
    <lineage>
        <taxon>Bacteria</taxon>
        <taxon>Bacillati</taxon>
        <taxon>Actinomycetota</taxon>
        <taxon>Actinomycetes</taxon>
        <taxon>Micromonosporales</taxon>
        <taxon>Micromonosporaceae</taxon>
        <taxon>Micromonospora</taxon>
    </lineage>
</organism>
<keyword evidence="2" id="KW-1185">Reference proteome</keyword>
<gene>
    <name evidence="1" type="ORF">D0Q02_18555</name>
</gene>
<dbReference type="RefSeq" id="WP_147333506.1">
    <property type="nucleotide sequence ID" value="NZ_CP061725.1"/>
</dbReference>
<dbReference type="Proteomes" id="UP000262621">
    <property type="component" value="Unassembled WGS sequence"/>
</dbReference>
<evidence type="ECO:0000313" key="1">
    <source>
        <dbReference type="EMBL" id="RFS45034.1"/>
    </source>
</evidence>
<name>A0A372FWM6_9ACTN</name>
<dbReference type="AlphaFoldDB" id="A0A372FWM6"/>
<proteinExistence type="predicted"/>
<protein>
    <submittedName>
        <fullName evidence="1">Uncharacterized protein</fullName>
    </submittedName>
</protein>
<dbReference type="OrthoDB" id="9443416at2"/>
<dbReference type="Gene3D" id="2.40.155.10">
    <property type="entry name" value="Green fluorescent protein"/>
    <property type="match status" value="1"/>
</dbReference>
<dbReference type="EMBL" id="QVFU01000020">
    <property type="protein sequence ID" value="RFS45034.1"/>
    <property type="molecule type" value="Genomic_DNA"/>
</dbReference>
<dbReference type="SUPFAM" id="SSF54511">
    <property type="entry name" value="GFP-like"/>
    <property type="match status" value="1"/>
</dbReference>
<accession>A0A372FWM6</accession>
<sequence>MAKSVPVSWHLKGDVNSHSFTLAGAGTADLATGSTELRLKIMPSLPEGYDPALSHMICNFTLAGYAAVPEVAVSMRDAIDTKAFVRPRRHIIITDAAGEQVTRLEALTTMEITEAGISVTNHMTGFSRLPSAVSRVMGEEYLVPGLGGTATGVARYAVVLEDGTVLDGMTVVPYRFDRQDVEVTPARRVLADQSCEWAAADEITLRATSRWLTLSRVDETAGA</sequence>
<reference evidence="1 2" key="1">
    <citation type="submission" date="2018-08" db="EMBL/GenBank/DDBJ databases">
        <title>Verrucosispora craniellae sp. nov., isolated from a marine sponge in the South China Sea.</title>
        <authorList>
            <person name="Li L."/>
            <person name="Lin H.W."/>
        </authorList>
    </citation>
    <scope>NUCLEOTIDE SEQUENCE [LARGE SCALE GENOMIC DNA]</scope>
    <source>
        <strain evidence="1 2">LHW63014</strain>
    </source>
</reference>
<evidence type="ECO:0000313" key="2">
    <source>
        <dbReference type="Proteomes" id="UP000262621"/>
    </source>
</evidence>
<comment type="caution">
    <text evidence="1">The sequence shown here is derived from an EMBL/GenBank/DDBJ whole genome shotgun (WGS) entry which is preliminary data.</text>
</comment>